<organism evidence="1 2">
    <name type="scientific">Psilocybe cf. subviscida</name>
    <dbReference type="NCBI Taxonomy" id="2480587"/>
    <lineage>
        <taxon>Eukaryota</taxon>
        <taxon>Fungi</taxon>
        <taxon>Dikarya</taxon>
        <taxon>Basidiomycota</taxon>
        <taxon>Agaricomycotina</taxon>
        <taxon>Agaricomycetes</taxon>
        <taxon>Agaricomycetidae</taxon>
        <taxon>Agaricales</taxon>
        <taxon>Agaricineae</taxon>
        <taxon>Strophariaceae</taxon>
        <taxon>Psilocybe</taxon>
    </lineage>
</organism>
<dbReference type="AlphaFoldDB" id="A0A8H5EUD9"/>
<evidence type="ECO:0008006" key="3">
    <source>
        <dbReference type="Google" id="ProtNLM"/>
    </source>
</evidence>
<evidence type="ECO:0000313" key="1">
    <source>
        <dbReference type="EMBL" id="KAF5312749.1"/>
    </source>
</evidence>
<dbReference type="EMBL" id="JAACJJ010000056">
    <property type="protein sequence ID" value="KAF5312749.1"/>
    <property type="molecule type" value="Genomic_DNA"/>
</dbReference>
<accession>A0A8H5EUD9</accession>
<protein>
    <recommendedName>
        <fullName evidence="3">Fungal-type protein kinase domain-containing protein</fullName>
    </recommendedName>
</protein>
<evidence type="ECO:0000313" key="2">
    <source>
        <dbReference type="Proteomes" id="UP000567179"/>
    </source>
</evidence>
<dbReference type="OrthoDB" id="5569250at2759"/>
<name>A0A8H5EUD9_9AGAR</name>
<reference evidence="1 2" key="1">
    <citation type="journal article" date="2020" name="ISME J.">
        <title>Uncovering the hidden diversity of litter-decomposition mechanisms in mushroom-forming fungi.</title>
        <authorList>
            <person name="Floudas D."/>
            <person name="Bentzer J."/>
            <person name="Ahren D."/>
            <person name="Johansson T."/>
            <person name="Persson P."/>
            <person name="Tunlid A."/>
        </authorList>
    </citation>
    <scope>NUCLEOTIDE SEQUENCE [LARGE SCALE GENOMIC DNA]</scope>
    <source>
        <strain evidence="1 2">CBS 101986</strain>
    </source>
</reference>
<comment type="caution">
    <text evidence="1">The sequence shown here is derived from an EMBL/GenBank/DDBJ whole genome shotgun (WGS) entry which is preliminary data.</text>
</comment>
<keyword evidence="2" id="KW-1185">Reference proteome</keyword>
<dbReference type="Proteomes" id="UP000567179">
    <property type="component" value="Unassembled WGS sequence"/>
</dbReference>
<proteinExistence type="predicted"/>
<gene>
    <name evidence="1" type="ORF">D9619_002560</name>
</gene>
<sequence length="309" mass="35221">MVNTQDETRNGSIRQRPNLCSIDQRATSQNAYMTLPFLPFCPHQPNHPGLSTMNGIIDWNHLPQQPLHHYPPRPVHIWHTPTKSKFLRDFSHPQEALLALKDALCDHKKAYIEFNKLHNNINPDTICIGHNLNARDSSGFLAPPQMHAPDAAFQSFRSLSHLIGRRPTAPVDYLDDLESFFYVAAYLGYAYKSDTRGYPVKVNQIDWAIPLARWASRPLRRTSIVDKEMIVQNSGIDYGGIAVSDLWGGAAFQVYVLNEMGMCLSRSYLEKIDRATPLTKQEFLAKATDDYDCFISVLNKYLKHFSQFA</sequence>